<dbReference type="Proteomes" id="UP000053647">
    <property type="component" value="Unassembled WGS sequence"/>
</dbReference>
<dbReference type="HOGENOM" id="CLU_1251027_0_0_1"/>
<gene>
    <name evidence="2" type="ORF">PAXINDRAFT_100211</name>
</gene>
<keyword evidence="3" id="KW-1185">Reference proteome</keyword>
<evidence type="ECO:0000313" key="3">
    <source>
        <dbReference type="Proteomes" id="UP000053647"/>
    </source>
</evidence>
<proteinExistence type="predicted"/>
<dbReference type="AlphaFoldDB" id="A0A0C9U4X0"/>
<sequence>MIPKFTNPHSLSLGFETTTRAEHVEQTGIAASVARDENTDSLKRALDDLLRDTWVDGPGSCSRIKKRRRTEANHEHEDDKLVFRLVSSMKHPQCISLEPKPPPPPKTKEPDCEDSAAQAEERMKRARSVAIEFDRQWNVYPPHGARKVAIVEAKVKIRNLAQVRHLRHTSPGQAALSYLFNQSSTATKQRGRNIESGRKKGHHLLTGDRRLLCEESVWVML</sequence>
<organism evidence="2 3">
    <name type="scientific">Paxillus involutus ATCC 200175</name>
    <dbReference type="NCBI Taxonomy" id="664439"/>
    <lineage>
        <taxon>Eukaryota</taxon>
        <taxon>Fungi</taxon>
        <taxon>Dikarya</taxon>
        <taxon>Basidiomycota</taxon>
        <taxon>Agaricomycotina</taxon>
        <taxon>Agaricomycetes</taxon>
        <taxon>Agaricomycetidae</taxon>
        <taxon>Boletales</taxon>
        <taxon>Paxilineae</taxon>
        <taxon>Paxillaceae</taxon>
        <taxon>Paxillus</taxon>
    </lineage>
</organism>
<evidence type="ECO:0000313" key="2">
    <source>
        <dbReference type="EMBL" id="KIJ14226.1"/>
    </source>
</evidence>
<dbReference type="OrthoDB" id="3063716at2759"/>
<dbReference type="EMBL" id="KN819344">
    <property type="protein sequence ID" value="KIJ14226.1"/>
    <property type="molecule type" value="Genomic_DNA"/>
</dbReference>
<name>A0A0C9U4X0_PAXIN</name>
<protein>
    <submittedName>
        <fullName evidence="2">Uncharacterized protein</fullName>
    </submittedName>
</protein>
<evidence type="ECO:0000256" key="1">
    <source>
        <dbReference type="SAM" id="MobiDB-lite"/>
    </source>
</evidence>
<reference evidence="2 3" key="1">
    <citation type="submission" date="2014-06" db="EMBL/GenBank/DDBJ databases">
        <authorList>
            <consortium name="DOE Joint Genome Institute"/>
            <person name="Kuo A."/>
            <person name="Kohler A."/>
            <person name="Nagy L.G."/>
            <person name="Floudas D."/>
            <person name="Copeland A."/>
            <person name="Barry K.W."/>
            <person name="Cichocki N."/>
            <person name="Veneault-Fourrey C."/>
            <person name="LaButti K."/>
            <person name="Lindquist E.A."/>
            <person name="Lipzen A."/>
            <person name="Lundell T."/>
            <person name="Morin E."/>
            <person name="Murat C."/>
            <person name="Sun H."/>
            <person name="Tunlid A."/>
            <person name="Henrissat B."/>
            <person name="Grigoriev I.V."/>
            <person name="Hibbett D.S."/>
            <person name="Martin F."/>
            <person name="Nordberg H.P."/>
            <person name="Cantor M.N."/>
            <person name="Hua S.X."/>
        </authorList>
    </citation>
    <scope>NUCLEOTIDE SEQUENCE [LARGE SCALE GENOMIC DNA]</scope>
    <source>
        <strain evidence="2 3">ATCC 200175</strain>
    </source>
</reference>
<feature type="region of interest" description="Disordered" evidence="1">
    <location>
        <begin position="93"/>
        <end position="116"/>
    </location>
</feature>
<reference evidence="3" key="2">
    <citation type="submission" date="2015-01" db="EMBL/GenBank/DDBJ databases">
        <title>Evolutionary Origins and Diversification of the Mycorrhizal Mutualists.</title>
        <authorList>
            <consortium name="DOE Joint Genome Institute"/>
            <consortium name="Mycorrhizal Genomics Consortium"/>
            <person name="Kohler A."/>
            <person name="Kuo A."/>
            <person name="Nagy L.G."/>
            <person name="Floudas D."/>
            <person name="Copeland A."/>
            <person name="Barry K.W."/>
            <person name="Cichocki N."/>
            <person name="Veneault-Fourrey C."/>
            <person name="LaButti K."/>
            <person name="Lindquist E.A."/>
            <person name="Lipzen A."/>
            <person name="Lundell T."/>
            <person name="Morin E."/>
            <person name="Murat C."/>
            <person name="Riley R."/>
            <person name="Ohm R."/>
            <person name="Sun H."/>
            <person name="Tunlid A."/>
            <person name="Henrissat B."/>
            <person name="Grigoriev I.V."/>
            <person name="Hibbett D.S."/>
            <person name="Martin F."/>
        </authorList>
    </citation>
    <scope>NUCLEOTIDE SEQUENCE [LARGE SCALE GENOMIC DNA]</scope>
    <source>
        <strain evidence="3">ATCC 200175</strain>
    </source>
</reference>
<accession>A0A0C9U4X0</accession>